<dbReference type="OrthoDB" id="9807800at2"/>
<keyword evidence="2" id="KW-0238">DNA-binding</keyword>
<dbReference type="InterPro" id="IPR039422">
    <property type="entry name" value="MarR/SlyA-like"/>
</dbReference>
<dbReference type="SMART" id="SM00347">
    <property type="entry name" value="HTH_MARR"/>
    <property type="match status" value="1"/>
</dbReference>
<organism evidence="2 3">
    <name type="scientific">Nakamurella panacisegetis</name>
    <dbReference type="NCBI Taxonomy" id="1090615"/>
    <lineage>
        <taxon>Bacteria</taxon>
        <taxon>Bacillati</taxon>
        <taxon>Actinomycetota</taxon>
        <taxon>Actinomycetes</taxon>
        <taxon>Nakamurellales</taxon>
        <taxon>Nakamurellaceae</taxon>
        <taxon>Nakamurella</taxon>
    </lineage>
</organism>
<evidence type="ECO:0000259" key="1">
    <source>
        <dbReference type="PROSITE" id="PS50995"/>
    </source>
</evidence>
<dbReference type="Pfam" id="PF12802">
    <property type="entry name" value="MarR_2"/>
    <property type="match status" value="1"/>
</dbReference>
<dbReference type="Proteomes" id="UP000198741">
    <property type="component" value="Chromosome I"/>
</dbReference>
<dbReference type="Gene3D" id="1.10.10.10">
    <property type="entry name" value="Winged helix-like DNA-binding domain superfamily/Winged helix DNA-binding domain"/>
    <property type="match status" value="1"/>
</dbReference>
<dbReference type="PROSITE" id="PS50995">
    <property type="entry name" value="HTH_MARR_2"/>
    <property type="match status" value="1"/>
</dbReference>
<accession>A0A1H0RJA2</accession>
<dbReference type="PANTHER" id="PTHR33164">
    <property type="entry name" value="TRANSCRIPTIONAL REGULATOR, MARR FAMILY"/>
    <property type="match status" value="1"/>
</dbReference>
<name>A0A1H0RJA2_9ACTN</name>
<evidence type="ECO:0000313" key="2">
    <source>
        <dbReference type="EMBL" id="SDP29289.1"/>
    </source>
</evidence>
<protein>
    <submittedName>
        <fullName evidence="2">DNA-binding transcriptional regulator, MarR family</fullName>
    </submittedName>
</protein>
<dbReference type="InterPro" id="IPR000835">
    <property type="entry name" value="HTH_MarR-typ"/>
</dbReference>
<dbReference type="AlphaFoldDB" id="A0A1H0RJA2"/>
<dbReference type="EMBL" id="LT629710">
    <property type="protein sequence ID" value="SDP29289.1"/>
    <property type="molecule type" value="Genomic_DNA"/>
</dbReference>
<dbReference type="STRING" id="1090615.SAMN04515671_3592"/>
<dbReference type="GO" id="GO:0006950">
    <property type="term" value="P:response to stress"/>
    <property type="evidence" value="ECO:0007669"/>
    <property type="project" value="TreeGrafter"/>
</dbReference>
<reference evidence="2 3" key="1">
    <citation type="submission" date="2016-10" db="EMBL/GenBank/DDBJ databases">
        <authorList>
            <person name="de Groot N.N."/>
        </authorList>
    </citation>
    <scope>NUCLEOTIDE SEQUENCE [LARGE SCALE GENOMIC DNA]</scope>
    <source>
        <strain evidence="3">P4-7,KCTC 19426,CECT 7604</strain>
    </source>
</reference>
<dbReference type="GO" id="GO:0003677">
    <property type="term" value="F:DNA binding"/>
    <property type="evidence" value="ECO:0007669"/>
    <property type="project" value="UniProtKB-KW"/>
</dbReference>
<keyword evidence="3" id="KW-1185">Reference proteome</keyword>
<dbReference type="InterPro" id="IPR036390">
    <property type="entry name" value="WH_DNA-bd_sf"/>
</dbReference>
<dbReference type="GO" id="GO:0003700">
    <property type="term" value="F:DNA-binding transcription factor activity"/>
    <property type="evidence" value="ECO:0007669"/>
    <property type="project" value="InterPro"/>
</dbReference>
<sequence length="139" mass="15345">MSGRRQIGDADYTRLLTVRTALRQFERWSAAQATGHGLTASQHQLMLAIRGHPGDHGPTISEAAEYLLIRQHSAVELADRSEAAGLIIRTKDSNDHRAVRLQLSAQGARTLEALTSAHLEEIDRLIPLFESMIDTLTIP</sequence>
<evidence type="ECO:0000313" key="3">
    <source>
        <dbReference type="Proteomes" id="UP000198741"/>
    </source>
</evidence>
<dbReference type="InterPro" id="IPR036388">
    <property type="entry name" value="WH-like_DNA-bd_sf"/>
</dbReference>
<gene>
    <name evidence="2" type="ORF">SAMN04515671_3592</name>
</gene>
<dbReference type="PANTHER" id="PTHR33164:SF43">
    <property type="entry name" value="HTH-TYPE TRANSCRIPTIONAL REPRESSOR YETL"/>
    <property type="match status" value="1"/>
</dbReference>
<feature type="domain" description="HTH marR-type" evidence="1">
    <location>
        <begin position="8"/>
        <end position="139"/>
    </location>
</feature>
<dbReference type="RefSeq" id="WP_090478420.1">
    <property type="nucleotide sequence ID" value="NZ_LT629710.1"/>
</dbReference>
<dbReference type="SUPFAM" id="SSF46785">
    <property type="entry name" value="Winged helix' DNA-binding domain"/>
    <property type="match status" value="1"/>
</dbReference>
<proteinExistence type="predicted"/>